<reference evidence="2" key="1">
    <citation type="submission" date="2020-06" db="EMBL/GenBank/DDBJ databases">
        <title>WGS assembly of Ceratodon purpureus strain R40.</title>
        <authorList>
            <person name="Carey S.B."/>
            <person name="Jenkins J."/>
            <person name="Shu S."/>
            <person name="Lovell J.T."/>
            <person name="Sreedasyam A."/>
            <person name="Maumus F."/>
            <person name="Tiley G.P."/>
            <person name="Fernandez-Pozo N."/>
            <person name="Barry K."/>
            <person name="Chen C."/>
            <person name="Wang M."/>
            <person name="Lipzen A."/>
            <person name="Daum C."/>
            <person name="Saski C.A."/>
            <person name="Payton A.C."/>
            <person name="Mcbreen J.C."/>
            <person name="Conrad R.E."/>
            <person name="Kollar L.M."/>
            <person name="Olsson S."/>
            <person name="Huttunen S."/>
            <person name="Landis J.B."/>
            <person name="Wickett N.J."/>
            <person name="Johnson M.G."/>
            <person name="Rensing S.A."/>
            <person name="Grimwood J."/>
            <person name="Schmutz J."/>
            <person name="Mcdaniel S.F."/>
        </authorList>
    </citation>
    <scope>NUCLEOTIDE SEQUENCE</scope>
    <source>
        <strain evidence="2">R40</strain>
    </source>
</reference>
<keyword evidence="1" id="KW-0732">Signal</keyword>
<protein>
    <recommendedName>
        <fullName evidence="4">Secreted protein</fullName>
    </recommendedName>
</protein>
<proteinExistence type="predicted"/>
<evidence type="ECO:0000256" key="1">
    <source>
        <dbReference type="SAM" id="SignalP"/>
    </source>
</evidence>
<dbReference type="AlphaFoldDB" id="A0A8T0G4I7"/>
<feature type="chain" id="PRO_5035813212" description="Secreted protein" evidence="1">
    <location>
        <begin position="20"/>
        <end position="63"/>
    </location>
</feature>
<feature type="signal peptide" evidence="1">
    <location>
        <begin position="1"/>
        <end position="19"/>
    </location>
</feature>
<organism evidence="2 3">
    <name type="scientific">Ceratodon purpureus</name>
    <name type="common">Fire moss</name>
    <name type="synonym">Dicranum purpureum</name>
    <dbReference type="NCBI Taxonomy" id="3225"/>
    <lineage>
        <taxon>Eukaryota</taxon>
        <taxon>Viridiplantae</taxon>
        <taxon>Streptophyta</taxon>
        <taxon>Embryophyta</taxon>
        <taxon>Bryophyta</taxon>
        <taxon>Bryophytina</taxon>
        <taxon>Bryopsida</taxon>
        <taxon>Dicranidae</taxon>
        <taxon>Pseudoditrichales</taxon>
        <taxon>Ditrichaceae</taxon>
        <taxon>Ceratodon</taxon>
    </lineage>
</organism>
<keyword evidence="3" id="KW-1185">Reference proteome</keyword>
<comment type="caution">
    <text evidence="2">The sequence shown here is derived from an EMBL/GenBank/DDBJ whole genome shotgun (WGS) entry which is preliminary data.</text>
</comment>
<evidence type="ECO:0000313" key="3">
    <source>
        <dbReference type="Proteomes" id="UP000822688"/>
    </source>
</evidence>
<dbReference type="EMBL" id="CM026433">
    <property type="protein sequence ID" value="KAG0553394.1"/>
    <property type="molecule type" value="Genomic_DNA"/>
</dbReference>
<dbReference type="Proteomes" id="UP000822688">
    <property type="component" value="Chromosome 12"/>
</dbReference>
<gene>
    <name evidence="2" type="ORF">KC19_12G008100</name>
</gene>
<evidence type="ECO:0008006" key="4">
    <source>
        <dbReference type="Google" id="ProtNLM"/>
    </source>
</evidence>
<accession>A0A8T0G4I7</accession>
<evidence type="ECO:0000313" key="2">
    <source>
        <dbReference type="EMBL" id="KAG0553394.1"/>
    </source>
</evidence>
<sequence>MHGAMVCFSFSGFFWFCLRLRNMCIPRGHTLLPSATIHSDFSELGFDDGSDQSVSVVSGILGV</sequence>
<name>A0A8T0G4I7_CERPU</name>